<reference evidence="3" key="1">
    <citation type="journal article" date="2020" name="Stud. Mycol.">
        <title>101 Dothideomycetes genomes: a test case for predicting lifestyles and emergence of pathogens.</title>
        <authorList>
            <person name="Haridas S."/>
            <person name="Albert R."/>
            <person name="Binder M."/>
            <person name="Bloem J."/>
            <person name="Labutti K."/>
            <person name="Salamov A."/>
            <person name="Andreopoulos B."/>
            <person name="Baker S."/>
            <person name="Barry K."/>
            <person name="Bills G."/>
            <person name="Bluhm B."/>
            <person name="Cannon C."/>
            <person name="Castanera R."/>
            <person name="Culley D."/>
            <person name="Daum C."/>
            <person name="Ezra D."/>
            <person name="Gonzalez J."/>
            <person name="Henrissat B."/>
            <person name="Kuo A."/>
            <person name="Liang C."/>
            <person name="Lipzen A."/>
            <person name="Lutzoni F."/>
            <person name="Magnuson J."/>
            <person name="Mondo S."/>
            <person name="Nolan M."/>
            <person name="Ohm R."/>
            <person name="Pangilinan J."/>
            <person name="Park H.-J."/>
            <person name="Ramirez L."/>
            <person name="Alfaro M."/>
            <person name="Sun H."/>
            <person name="Tritt A."/>
            <person name="Yoshinaga Y."/>
            <person name="Zwiers L.-H."/>
            <person name="Turgeon B."/>
            <person name="Goodwin S."/>
            <person name="Spatafora J."/>
            <person name="Crous P."/>
            <person name="Grigoriev I."/>
        </authorList>
    </citation>
    <scope>NUCLEOTIDE SEQUENCE</scope>
    <source>
        <strain evidence="3">CBS 675.92</strain>
    </source>
</reference>
<sequence length="287" mass="32632">MPLERDDQGRTYVRHPNGQITHYIRNSFVDPWKHHETVLIQHGFGRHAEFWYHWIPVLSRHYHVIRRDLRGHGYSSYRKEHETYDYHLDTILGEIVDTLDQLGVEKVHFLGESTGGILGEIMAAKYPERLHSLTVCSTPTHLPPPALSLFAFNHSDWPTACRTLGSRGWTEALSKVPGTIPISDPAYLPWYLDQVSISSGEGLAQYAEFLSRLDARPYLEKIRIPVLILAPSQSAATSVEEQRKLAAQIRGARLEVIEGAGHEIYVTQAEKCQKVFLDFLGKLKSAE</sequence>
<organism evidence="3 4">
    <name type="scientific">Byssothecium circinans</name>
    <dbReference type="NCBI Taxonomy" id="147558"/>
    <lineage>
        <taxon>Eukaryota</taxon>
        <taxon>Fungi</taxon>
        <taxon>Dikarya</taxon>
        <taxon>Ascomycota</taxon>
        <taxon>Pezizomycotina</taxon>
        <taxon>Dothideomycetes</taxon>
        <taxon>Pleosporomycetidae</taxon>
        <taxon>Pleosporales</taxon>
        <taxon>Massarineae</taxon>
        <taxon>Massarinaceae</taxon>
        <taxon>Byssothecium</taxon>
    </lineage>
</organism>
<dbReference type="Pfam" id="PF08386">
    <property type="entry name" value="Abhydrolase_4"/>
    <property type="match status" value="1"/>
</dbReference>
<gene>
    <name evidence="3" type="ORF">CC80DRAFT_483124</name>
</gene>
<evidence type="ECO:0000313" key="3">
    <source>
        <dbReference type="EMBL" id="KAF1950332.1"/>
    </source>
</evidence>
<feature type="domain" description="AB hydrolase-1" evidence="1">
    <location>
        <begin position="37"/>
        <end position="157"/>
    </location>
</feature>
<dbReference type="GO" id="GO:0047372">
    <property type="term" value="F:monoacylglycerol lipase activity"/>
    <property type="evidence" value="ECO:0007669"/>
    <property type="project" value="TreeGrafter"/>
</dbReference>
<dbReference type="InterPro" id="IPR013595">
    <property type="entry name" value="Pept_S33_TAP-like_C"/>
</dbReference>
<dbReference type="InterPro" id="IPR000073">
    <property type="entry name" value="AB_hydrolase_1"/>
</dbReference>
<dbReference type="Gene3D" id="3.40.50.1820">
    <property type="entry name" value="alpha/beta hydrolase"/>
    <property type="match status" value="1"/>
</dbReference>
<feature type="domain" description="Peptidase S33 tripeptidyl aminopeptidase-like C-terminal" evidence="2">
    <location>
        <begin position="223"/>
        <end position="274"/>
    </location>
</feature>
<evidence type="ECO:0000313" key="4">
    <source>
        <dbReference type="Proteomes" id="UP000800035"/>
    </source>
</evidence>
<dbReference type="InterPro" id="IPR029058">
    <property type="entry name" value="AB_hydrolase_fold"/>
</dbReference>
<dbReference type="OrthoDB" id="8119704at2759"/>
<keyword evidence="3" id="KW-0378">Hydrolase</keyword>
<evidence type="ECO:0000259" key="1">
    <source>
        <dbReference type="Pfam" id="PF00561"/>
    </source>
</evidence>
<protein>
    <submittedName>
        <fullName evidence="3">Alpha/beta-hydrolase</fullName>
    </submittedName>
</protein>
<dbReference type="PANTHER" id="PTHR43798">
    <property type="entry name" value="MONOACYLGLYCEROL LIPASE"/>
    <property type="match status" value="1"/>
</dbReference>
<dbReference type="GO" id="GO:0046464">
    <property type="term" value="P:acylglycerol catabolic process"/>
    <property type="evidence" value="ECO:0007669"/>
    <property type="project" value="TreeGrafter"/>
</dbReference>
<dbReference type="PRINTS" id="PR00111">
    <property type="entry name" value="ABHYDROLASE"/>
</dbReference>
<dbReference type="SUPFAM" id="SSF53474">
    <property type="entry name" value="alpha/beta-Hydrolases"/>
    <property type="match status" value="1"/>
</dbReference>
<dbReference type="InterPro" id="IPR050266">
    <property type="entry name" value="AB_hydrolase_sf"/>
</dbReference>
<accession>A0A6A5TFB3</accession>
<proteinExistence type="predicted"/>
<dbReference type="AlphaFoldDB" id="A0A6A5TFB3"/>
<keyword evidence="4" id="KW-1185">Reference proteome</keyword>
<evidence type="ECO:0000259" key="2">
    <source>
        <dbReference type="Pfam" id="PF08386"/>
    </source>
</evidence>
<dbReference type="PANTHER" id="PTHR43798:SF33">
    <property type="entry name" value="HYDROLASE, PUTATIVE (AFU_ORTHOLOGUE AFUA_2G14860)-RELATED"/>
    <property type="match status" value="1"/>
</dbReference>
<dbReference type="EMBL" id="ML977027">
    <property type="protein sequence ID" value="KAF1950332.1"/>
    <property type="molecule type" value="Genomic_DNA"/>
</dbReference>
<dbReference type="Pfam" id="PF00561">
    <property type="entry name" value="Abhydrolase_1"/>
    <property type="match status" value="1"/>
</dbReference>
<name>A0A6A5TFB3_9PLEO</name>
<dbReference type="Proteomes" id="UP000800035">
    <property type="component" value="Unassembled WGS sequence"/>
</dbReference>
<dbReference type="GO" id="GO:0016020">
    <property type="term" value="C:membrane"/>
    <property type="evidence" value="ECO:0007669"/>
    <property type="project" value="TreeGrafter"/>
</dbReference>